<accession>A0A0F9M2Z2</accession>
<evidence type="ECO:0000256" key="1">
    <source>
        <dbReference type="SAM" id="Phobius"/>
    </source>
</evidence>
<reference evidence="2" key="1">
    <citation type="journal article" date="2015" name="Nature">
        <title>Complex archaea that bridge the gap between prokaryotes and eukaryotes.</title>
        <authorList>
            <person name="Spang A."/>
            <person name="Saw J.H."/>
            <person name="Jorgensen S.L."/>
            <person name="Zaremba-Niedzwiedzka K."/>
            <person name="Martijn J."/>
            <person name="Lind A.E."/>
            <person name="van Eijk R."/>
            <person name="Schleper C."/>
            <person name="Guy L."/>
            <person name="Ettema T.J."/>
        </authorList>
    </citation>
    <scope>NUCLEOTIDE SEQUENCE</scope>
</reference>
<feature type="transmembrane region" description="Helical" evidence="1">
    <location>
        <begin position="12"/>
        <end position="33"/>
    </location>
</feature>
<name>A0A0F9M2Z2_9ZZZZ</name>
<comment type="caution">
    <text evidence="2">The sequence shown here is derived from an EMBL/GenBank/DDBJ whole genome shotgun (WGS) entry which is preliminary data.</text>
</comment>
<protein>
    <recommendedName>
        <fullName evidence="3">DUF4386 domain-containing protein</fullName>
    </recommendedName>
</protein>
<dbReference type="EMBL" id="LAZR01011063">
    <property type="protein sequence ID" value="KKM63627.1"/>
    <property type="molecule type" value="Genomic_DNA"/>
</dbReference>
<dbReference type="Pfam" id="PF14329">
    <property type="entry name" value="DUF4386"/>
    <property type="match status" value="1"/>
</dbReference>
<feature type="transmembrane region" description="Helical" evidence="1">
    <location>
        <begin position="160"/>
        <end position="177"/>
    </location>
</feature>
<proteinExistence type="predicted"/>
<evidence type="ECO:0008006" key="3">
    <source>
        <dbReference type="Google" id="ProtNLM"/>
    </source>
</evidence>
<keyword evidence="1" id="KW-1133">Transmembrane helix</keyword>
<feature type="transmembrane region" description="Helical" evidence="1">
    <location>
        <begin position="126"/>
        <end position="148"/>
    </location>
</feature>
<evidence type="ECO:0000313" key="2">
    <source>
        <dbReference type="EMBL" id="KKM63627.1"/>
    </source>
</evidence>
<gene>
    <name evidence="2" type="ORF">LCGC14_1509540</name>
</gene>
<sequence>QQTIVSITQNEFLFRLGFVSDLLMQLAYFLLPLVLYRILKKINKWLAQTMVLSVSVAVAIMCVNMLNHYAPLVLINHSILDSKQLENTVLFHLDMHSKGYHIAQIFFGLWLLPLGYLVLKSGLFPKLIGIFLMIGCLGYLTDFVLYFLFPSENQNLSEWITLPADLGEFSLSLYLLFKGVKSQKSPKS</sequence>
<keyword evidence="1" id="KW-0472">Membrane</keyword>
<dbReference type="AlphaFoldDB" id="A0A0F9M2Z2"/>
<dbReference type="InterPro" id="IPR025495">
    <property type="entry name" value="DUF4386"/>
</dbReference>
<keyword evidence="1" id="KW-0812">Transmembrane</keyword>
<organism evidence="2">
    <name type="scientific">marine sediment metagenome</name>
    <dbReference type="NCBI Taxonomy" id="412755"/>
    <lineage>
        <taxon>unclassified sequences</taxon>
        <taxon>metagenomes</taxon>
        <taxon>ecological metagenomes</taxon>
    </lineage>
</organism>
<feature type="transmembrane region" description="Helical" evidence="1">
    <location>
        <begin position="100"/>
        <end position="119"/>
    </location>
</feature>
<feature type="non-terminal residue" evidence="2">
    <location>
        <position position="1"/>
    </location>
</feature>
<feature type="transmembrane region" description="Helical" evidence="1">
    <location>
        <begin position="45"/>
        <end position="66"/>
    </location>
</feature>